<proteinExistence type="predicted"/>
<accession>A0A059AA09</accession>
<gene>
    <name evidence="1" type="ORF">EUGRSUZ_J00020</name>
</gene>
<organism evidence="1">
    <name type="scientific">Eucalyptus grandis</name>
    <name type="common">Flooded gum</name>
    <dbReference type="NCBI Taxonomy" id="71139"/>
    <lineage>
        <taxon>Eukaryota</taxon>
        <taxon>Viridiplantae</taxon>
        <taxon>Streptophyta</taxon>
        <taxon>Embryophyta</taxon>
        <taxon>Tracheophyta</taxon>
        <taxon>Spermatophyta</taxon>
        <taxon>Magnoliopsida</taxon>
        <taxon>eudicotyledons</taxon>
        <taxon>Gunneridae</taxon>
        <taxon>Pentapetalae</taxon>
        <taxon>rosids</taxon>
        <taxon>malvids</taxon>
        <taxon>Myrtales</taxon>
        <taxon>Myrtaceae</taxon>
        <taxon>Myrtoideae</taxon>
        <taxon>Eucalypteae</taxon>
        <taxon>Eucalyptus</taxon>
    </lineage>
</organism>
<dbReference type="OMA" id="CLWIERD"/>
<dbReference type="SUPFAM" id="SSF50475">
    <property type="entry name" value="FMN-binding split barrel"/>
    <property type="match status" value="1"/>
</dbReference>
<dbReference type="PANTHER" id="PTHR37375:SF1">
    <property type="entry name" value="DUF2470 DOMAIN-CONTAINING PROTEIN"/>
    <property type="match status" value="1"/>
</dbReference>
<dbReference type="FunCoup" id="A0A059AA09">
    <property type="interactions" value="1024"/>
</dbReference>
<name>A0A059AA09_EUCGR</name>
<dbReference type="EMBL" id="KK198762">
    <property type="protein sequence ID" value="KCW50215.1"/>
    <property type="molecule type" value="Genomic_DNA"/>
</dbReference>
<evidence type="ECO:0000313" key="1">
    <source>
        <dbReference type="EMBL" id="KCW50215.1"/>
    </source>
</evidence>
<dbReference type="PANTHER" id="PTHR37375">
    <property type="entry name" value="EXPRESSED PROTEIN"/>
    <property type="match status" value="1"/>
</dbReference>
<dbReference type="InterPro" id="IPR012349">
    <property type="entry name" value="Split_barrel_FMN-bd"/>
</dbReference>
<dbReference type="Gene3D" id="2.30.110.10">
    <property type="entry name" value="Electron Transport, Fmn-binding Protein, Chain A"/>
    <property type="match status" value="1"/>
</dbReference>
<dbReference type="Gramene" id="KCW50215">
    <property type="protein sequence ID" value="KCW50215"/>
    <property type="gene ID" value="EUGRSUZ_J00020"/>
</dbReference>
<reference evidence="1" key="1">
    <citation type="submission" date="2013-07" db="EMBL/GenBank/DDBJ databases">
        <title>The genome of Eucalyptus grandis.</title>
        <authorList>
            <person name="Schmutz J."/>
            <person name="Hayes R."/>
            <person name="Myburg A."/>
            <person name="Tuskan G."/>
            <person name="Grattapaglia D."/>
            <person name="Rokhsar D.S."/>
        </authorList>
    </citation>
    <scope>NUCLEOTIDE SEQUENCE</scope>
    <source>
        <tissue evidence="1">Leaf extractions</tissue>
    </source>
</reference>
<dbReference type="STRING" id="71139.A0A059AA09"/>
<protein>
    <submittedName>
        <fullName evidence="1">Uncharacterized protein</fullName>
    </submittedName>
</protein>
<dbReference type="InParanoid" id="A0A059AA09"/>
<dbReference type="AlphaFoldDB" id="A0A059AA09"/>
<sequence>MRGSKATVLTVGEKCKSILASNWQGHLSTIRADATGSKGDIHSSKVKYMVKRGKPYIWIPENDIHNVNTVIDERGSLAVATPFPGPLANLLKSLKKLPSRIALTGDVLPLKDQKAQLASESLKELIQSEVEAIRESSYAVSGVLSSTNPVFTSRSENLYDLLDESQKHAIYKFDIRSCTFIDSNGGTHEVDLEVIQTSKTDILAPYSAMLVDGINQSESRRRALVLFCFTYMNAPVRTTKLTAPHVRTITKRMHSCCLWIERDLIYWARSQVQHCRMVVGSINGGNLDSPSRQRHLTSNPSASSWWKWRRRPLRRFQVTVALDELELPA</sequence>